<dbReference type="EMBL" id="CM043022">
    <property type="protein sequence ID" value="KAI4456162.1"/>
    <property type="molecule type" value="Genomic_DNA"/>
</dbReference>
<dbReference type="Proteomes" id="UP001056778">
    <property type="component" value="Chromosome 8"/>
</dbReference>
<name>A0ACB9SM13_HOLOL</name>
<evidence type="ECO:0000313" key="2">
    <source>
        <dbReference type="Proteomes" id="UP001056778"/>
    </source>
</evidence>
<proteinExistence type="predicted"/>
<evidence type="ECO:0000313" key="1">
    <source>
        <dbReference type="EMBL" id="KAI4456162.1"/>
    </source>
</evidence>
<protein>
    <submittedName>
        <fullName evidence="1">Larval storage protein/phenoloxidase</fullName>
    </submittedName>
</protein>
<comment type="caution">
    <text evidence="1">The sequence shown here is derived from an EMBL/GenBank/DDBJ whole genome shotgun (WGS) entry which is preliminary data.</text>
</comment>
<reference evidence="1" key="1">
    <citation type="submission" date="2022-04" db="EMBL/GenBank/DDBJ databases">
        <title>Chromosome-scale genome assembly of Holotrichia oblita Faldermann.</title>
        <authorList>
            <person name="Rongchong L."/>
        </authorList>
    </citation>
    <scope>NUCLEOTIDE SEQUENCE</scope>
    <source>
        <strain evidence="1">81SQS9</strain>
    </source>
</reference>
<sequence>MKAILLLAGLCALAAAVPTSTQWIPKKYKIDDKELLEKQLNTLRLYKYITQPLYDKDLVEIADNYNPDVYIDLYTRPEYVKEFMFYYHNTILPKGHLFSVSYPDHLKQAVALFKTLYYAKDYATFFKTAVWARQNVNEYMWLYCYTIALVHRVDTYGIVLPAIYEIFPYYFFDSEIIHKAQYYKQMHHTEYPKTDNYDGYTIYDNFTEKYSHVYPEEFLSYFLEDPSMMSTYYYWQLFYPFWMDSQEFNLDKDHRGQIFYSVHQMLLAKYQSERLSFHIPPLPRLTEDMTLEPGFHPKLDYPNGIQFPSRPDHTHLNWQRDQRNTYYNFTNSYYKVSDYARRMRDALSLGFVYTHSGEKVSLFDKNGLELFANLLEGTPNSPDIEYYGIMQMYIRHILGHAPTPVDKDHIIPAAVEHYETALRDPVYWYFVKWIVFYIQEYKMREPHHYYTVKDLQFPGVKIETMQVDRLVTYFDYSYTDLSHAVYYNHKYETEPFHVRVRQQRLNHKPFTYTINVHSDYAVDAVVRVYIGPKYDAYERLIDINDNRLNFYLIDKFVQHLPSGKTPIVRSSKQTFTVSDKTSYWQLYKRVMGAIKGTEPFVVDGSETYWGLSNRFLLPIGTSGGLPYQFYVIVTPHVKGEGVDKIPDETYYPRVGTGFYSYDNRAFGFPFDKPVPYSAMWKEVANAFFYDVKVYHKDDKETLNYQLKFLLLFKNDCPEEDKLFLNSFNSEKEILQNPKLPRECLDQDWLAKGDIFSVYNQKHLEQAIVLFKLFYYAETVEYMYKYAIWTQTLTNERMWSYALSVALVHRPETFGIILPPIYEMQPHLFFNSEVMNLVEDSIRNYNLHEEHSNTIVNDDKLNRYTNLDVEQLLTYFTEDVGLNLFYYMYHIFYPWWMDGVEFGLMADQRGEFFYYVMAQCVARYNAERLSNGLDEVAAINFESPLDVGYYPGLRYQNGVEFPSRPEGVCLKDVRRSSLSRNSNYTNAYTRLRDFAFRIQNVVDLGRAYTAGDIYKKGDEGLEVLSNLLEGNPNSPELPYYGTLQIYARHLIGYAPEPLNRDKAIPAATEHYETTMRDPASWRFFKWLLNFYDDFYKHVEPYTKKELEFPGVNIQSINADEVVTYMEHFLPDLSQSSGLNENVDISIRQKRLNSLPWVYNISVTSNANQNALVKVFIGPKYDRYGHELDIKENNDKFYVIDHIVYQLKKGHNFIVRNVNEDVAGTDRTSYKELIQRVSKAIKNQEEFIIHGSEAYWTFPRRLLLPRGTTNGMKFQLYAIIMPAPSIEQSVKADKGVYRRVGTGRHSGFRLRFPLDRKIGKSFSVPNSFVSDITIRYDDKLIL</sequence>
<gene>
    <name evidence="1" type="ORF">MML48_8g00015840</name>
</gene>
<organism evidence="1 2">
    <name type="scientific">Holotrichia oblita</name>
    <name type="common">Chafer beetle</name>
    <dbReference type="NCBI Taxonomy" id="644536"/>
    <lineage>
        <taxon>Eukaryota</taxon>
        <taxon>Metazoa</taxon>
        <taxon>Ecdysozoa</taxon>
        <taxon>Arthropoda</taxon>
        <taxon>Hexapoda</taxon>
        <taxon>Insecta</taxon>
        <taxon>Pterygota</taxon>
        <taxon>Neoptera</taxon>
        <taxon>Endopterygota</taxon>
        <taxon>Coleoptera</taxon>
        <taxon>Polyphaga</taxon>
        <taxon>Scarabaeiformia</taxon>
        <taxon>Scarabaeidae</taxon>
        <taxon>Melolonthinae</taxon>
        <taxon>Holotrichia</taxon>
    </lineage>
</organism>
<keyword evidence="2" id="KW-1185">Reference proteome</keyword>
<accession>A0ACB9SM13</accession>